<name>A0AB40B473_DIOCR</name>
<dbReference type="GO" id="GO:0008270">
    <property type="term" value="F:zinc ion binding"/>
    <property type="evidence" value="ECO:0007669"/>
    <property type="project" value="UniProtKB-KW"/>
</dbReference>
<dbReference type="RefSeq" id="XP_039122020.1">
    <property type="nucleotide sequence ID" value="XM_039266086.1"/>
</dbReference>
<evidence type="ECO:0000313" key="7">
    <source>
        <dbReference type="RefSeq" id="XP_039122020.1"/>
    </source>
</evidence>
<dbReference type="Proteomes" id="UP001515500">
    <property type="component" value="Chromosome 4"/>
</dbReference>
<accession>A0AB40B473</accession>
<dbReference type="CDD" id="cd16454">
    <property type="entry name" value="RING-H2_PA-TM-RING"/>
    <property type="match status" value="1"/>
</dbReference>
<evidence type="ECO:0000256" key="2">
    <source>
        <dbReference type="ARBA" id="ARBA00022771"/>
    </source>
</evidence>
<dbReference type="InterPro" id="IPR013083">
    <property type="entry name" value="Znf_RING/FYVE/PHD"/>
</dbReference>
<dbReference type="AlphaFoldDB" id="A0AB40B473"/>
<keyword evidence="1" id="KW-0479">Metal-binding</keyword>
<dbReference type="PANTHER" id="PTHR45931">
    <property type="entry name" value="SI:CH211-59O9.10"/>
    <property type="match status" value="1"/>
</dbReference>
<dbReference type="SUPFAM" id="SSF57850">
    <property type="entry name" value="RING/U-box"/>
    <property type="match status" value="1"/>
</dbReference>
<organism evidence="6 7">
    <name type="scientific">Dioscorea cayennensis subsp. rotundata</name>
    <name type="common">White Guinea yam</name>
    <name type="synonym">Dioscorea rotundata</name>
    <dbReference type="NCBI Taxonomy" id="55577"/>
    <lineage>
        <taxon>Eukaryota</taxon>
        <taxon>Viridiplantae</taxon>
        <taxon>Streptophyta</taxon>
        <taxon>Embryophyta</taxon>
        <taxon>Tracheophyta</taxon>
        <taxon>Spermatophyta</taxon>
        <taxon>Magnoliopsida</taxon>
        <taxon>Liliopsida</taxon>
        <taxon>Dioscoreales</taxon>
        <taxon>Dioscoreaceae</taxon>
        <taxon>Dioscorea</taxon>
    </lineage>
</organism>
<dbReference type="Pfam" id="PF13639">
    <property type="entry name" value="zf-RING_2"/>
    <property type="match status" value="1"/>
</dbReference>
<evidence type="ECO:0000313" key="6">
    <source>
        <dbReference type="Proteomes" id="UP001515500"/>
    </source>
</evidence>
<evidence type="ECO:0000256" key="1">
    <source>
        <dbReference type="ARBA" id="ARBA00022723"/>
    </source>
</evidence>
<dbReference type="GO" id="GO:0005634">
    <property type="term" value="C:nucleus"/>
    <property type="evidence" value="ECO:0007669"/>
    <property type="project" value="TreeGrafter"/>
</dbReference>
<dbReference type="GO" id="GO:0006511">
    <property type="term" value="P:ubiquitin-dependent protein catabolic process"/>
    <property type="evidence" value="ECO:0007669"/>
    <property type="project" value="TreeGrafter"/>
</dbReference>
<keyword evidence="6" id="KW-1185">Reference proteome</keyword>
<reference evidence="7" key="1">
    <citation type="submission" date="2025-08" db="UniProtKB">
        <authorList>
            <consortium name="RefSeq"/>
        </authorList>
    </citation>
    <scope>IDENTIFICATION</scope>
</reference>
<keyword evidence="3" id="KW-0862">Zinc</keyword>
<evidence type="ECO:0000259" key="5">
    <source>
        <dbReference type="PROSITE" id="PS50089"/>
    </source>
</evidence>
<gene>
    <name evidence="7" type="primary">LOC120258629</name>
</gene>
<dbReference type="InterPro" id="IPR001841">
    <property type="entry name" value="Znf_RING"/>
</dbReference>
<dbReference type="PANTHER" id="PTHR45931:SF3">
    <property type="entry name" value="RING ZINC FINGER-CONTAINING PROTEIN"/>
    <property type="match status" value="1"/>
</dbReference>
<protein>
    <submittedName>
        <fullName evidence="7">RING-H2 finger protein ATL48-like</fullName>
    </submittedName>
</protein>
<dbReference type="GeneID" id="120258629"/>
<keyword evidence="2 4" id="KW-0863">Zinc-finger</keyword>
<proteinExistence type="predicted"/>
<evidence type="ECO:0000256" key="3">
    <source>
        <dbReference type="ARBA" id="ARBA00022833"/>
    </source>
</evidence>
<dbReference type="GO" id="GO:0061630">
    <property type="term" value="F:ubiquitin protein ligase activity"/>
    <property type="evidence" value="ECO:0007669"/>
    <property type="project" value="TreeGrafter"/>
</dbReference>
<dbReference type="PROSITE" id="PS50089">
    <property type="entry name" value="ZF_RING_2"/>
    <property type="match status" value="1"/>
</dbReference>
<sequence>MPSSSSSSSNVHQSRFSDNPYWYYNIHTWLSNADLHSLNDESPRRRPPSFIIYLNFATQTISSLMNQTFYSNDEEFPLTIETKRFSMLDIWAMNQQDHAEQVINSFFMNTTNGAALSIERRQCLVSNIFNIIKSFLEDGTWIEHDQILIDLEVVEIQQDEDLSGMILHESFEDAELRACPASQALLESLVTEVFCKKGEEAVKCMICLDELVTGTEVKRLPCSHLFHGDCIDGWFAQKDSCPLCRFTLHD</sequence>
<dbReference type="Gene3D" id="3.30.40.10">
    <property type="entry name" value="Zinc/RING finger domain, C3HC4 (zinc finger)"/>
    <property type="match status" value="1"/>
</dbReference>
<feature type="domain" description="RING-type" evidence="5">
    <location>
        <begin position="204"/>
        <end position="245"/>
    </location>
</feature>
<evidence type="ECO:0000256" key="4">
    <source>
        <dbReference type="PROSITE-ProRule" id="PRU00175"/>
    </source>
</evidence>
<dbReference type="InterPro" id="IPR051834">
    <property type="entry name" value="RING_finger_E3_ligase"/>
</dbReference>
<dbReference type="SMART" id="SM00184">
    <property type="entry name" value="RING"/>
    <property type="match status" value="1"/>
</dbReference>